<proteinExistence type="inferred from homology"/>
<dbReference type="InterPro" id="IPR010061">
    <property type="entry name" value="MeMal-semiAld_DH"/>
</dbReference>
<dbReference type="InterPro" id="IPR014842">
    <property type="entry name" value="AFT"/>
</dbReference>
<dbReference type="GO" id="GO:0045944">
    <property type="term" value="P:positive regulation of transcription by RNA polymerase II"/>
    <property type="evidence" value="ECO:0007669"/>
    <property type="project" value="InterPro"/>
</dbReference>
<dbReference type="GO" id="GO:0006574">
    <property type="term" value="P:L-valine catabolic process"/>
    <property type="evidence" value="ECO:0007669"/>
    <property type="project" value="TreeGrafter"/>
</dbReference>
<dbReference type="GO" id="GO:0006210">
    <property type="term" value="P:thymine catabolic process"/>
    <property type="evidence" value="ECO:0007669"/>
    <property type="project" value="TreeGrafter"/>
</dbReference>
<dbReference type="GO" id="GO:0004491">
    <property type="term" value="F:methylmalonate-semialdehyde dehydrogenase (acylating, NAD) activity"/>
    <property type="evidence" value="ECO:0007669"/>
    <property type="project" value="InterPro"/>
</dbReference>
<dbReference type="GO" id="GO:0010106">
    <property type="term" value="P:cellular response to iron ion starvation"/>
    <property type="evidence" value="ECO:0007669"/>
    <property type="project" value="InterPro"/>
</dbReference>
<evidence type="ECO:0000313" key="2">
    <source>
        <dbReference type="EMBL" id="MBW0577702.1"/>
    </source>
</evidence>
<comment type="similarity">
    <text evidence="1">Belongs to the aldehyde dehydrogenase family.</text>
</comment>
<comment type="caution">
    <text evidence="2">The sequence shown here is derived from an EMBL/GenBank/DDBJ whole genome shotgun (WGS) entry which is preliminary data.</text>
</comment>
<dbReference type="EMBL" id="AVOT02101199">
    <property type="protein sequence ID" value="MBW0577702.1"/>
    <property type="molecule type" value="Genomic_DNA"/>
</dbReference>
<accession>A0A9Q3PZE2</accession>
<dbReference type="OrthoDB" id="3356549at2759"/>
<protein>
    <recommendedName>
        <fullName evidence="4">FAR1 domain-containing protein</fullName>
    </recommendedName>
</protein>
<dbReference type="Proteomes" id="UP000765509">
    <property type="component" value="Unassembled WGS sequence"/>
</dbReference>
<organism evidence="2 3">
    <name type="scientific">Austropuccinia psidii MF-1</name>
    <dbReference type="NCBI Taxonomy" id="1389203"/>
    <lineage>
        <taxon>Eukaryota</taxon>
        <taxon>Fungi</taxon>
        <taxon>Dikarya</taxon>
        <taxon>Basidiomycota</taxon>
        <taxon>Pucciniomycotina</taxon>
        <taxon>Pucciniomycetes</taxon>
        <taxon>Pucciniales</taxon>
        <taxon>Sphaerophragmiaceae</taxon>
        <taxon>Austropuccinia</taxon>
    </lineage>
</organism>
<dbReference type="Pfam" id="PF08731">
    <property type="entry name" value="AFT"/>
    <property type="match status" value="1"/>
</dbReference>
<dbReference type="PANTHER" id="PTHR43866">
    <property type="entry name" value="MALONATE-SEMIALDEHYDE DEHYDROGENASE"/>
    <property type="match status" value="1"/>
</dbReference>
<keyword evidence="3" id="KW-1185">Reference proteome</keyword>
<gene>
    <name evidence="2" type="ORF">O181_117417</name>
</gene>
<evidence type="ECO:0008006" key="4">
    <source>
        <dbReference type="Google" id="ProtNLM"/>
    </source>
</evidence>
<evidence type="ECO:0000256" key="1">
    <source>
        <dbReference type="ARBA" id="ARBA00009986"/>
    </source>
</evidence>
<dbReference type="GO" id="GO:0000981">
    <property type="term" value="F:DNA-binding transcription factor activity, RNA polymerase II-specific"/>
    <property type="evidence" value="ECO:0007669"/>
    <property type="project" value="InterPro"/>
</dbReference>
<dbReference type="GO" id="GO:0005739">
    <property type="term" value="C:mitochondrion"/>
    <property type="evidence" value="ECO:0007669"/>
    <property type="project" value="TreeGrafter"/>
</dbReference>
<dbReference type="PANTHER" id="PTHR43866:SF3">
    <property type="entry name" value="METHYLMALONATE-SEMIALDEHYDE DEHYDROGENASE [ACYLATING], MITOCHONDRIAL"/>
    <property type="match status" value="1"/>
</dbReference>
<sequence>MLQPSTEGGFQTLETLWKHVNNASRAQGYAVSTFRSNMTNNQIEMGCDRSGMPNTNKRSSKTVTSREIDCPFRLHARKYSKNITWTLKVQNPENSHYATENIMAHPDFMKFNEQETSQISQMSESLILPRKIQA</sequence>
<dbReference type="AlphaFoldDB" id="A0A9Q3PZE2"/>
<evidence type="ECO:0000313" key="3">
    <source>
        <dbReference type="Proteomes" id="UP000765509"/>
    </source>
</evidence>
<reference evidence="2" key="1">
    <citation type="submission" date="2021-03" db="EMBL/GenBank/DDBJ databases">
        <title>Draft genome sequence of rust myrtle Austropuccinia psidii MF-1, a brazilian biotype.</title>
        <authorList>
            <person name="Quecine M.C."/>
            <person name="Pachon D.M.R."/>
            <person name="Bonatelli M.L."/>
            <person name="Correr F.H."/>
            <person name="Franceschini L.M."/>
            <person name="Leite T.F."/>
            <person name="Margarido G.R.A."/>
            <person name="Almeida C.A."/>
            <person name="Ferrarezi J.A."/>
            <person name="Labate C.A."/>
        </authorList>
    </citation>
    <scope>NUCLEOTIDE SEQUENCE</scope>
    <source>
        <strain evidence="2">MF-1</strain>
    </source>
</reference>
<name>A0A9Q3PZE2_9BASI</name>